<reference evidence="2 3" key="1">
    <citation type="submission" date="2021-12" db="EMBL/GenBank/DDBJ databases">
        <title>Genome sequence of Kibdelosporangium philippinense ATCC 49844.</title>
        <authorList>
            <person name="Fedorov E.A."/>
            <person name="Omeragic M."/>
            <person name="Shalygina K.F."/>
            <person name="Maclea K.S."/>
        </authorList>
    </citation>
    <scope>NUCLEOTIDE SEQUENCE [LARGE SCALE GENOMIC DNA]</scope>
    <source>
        <strain evidence="2 3">ATCC 49844</strain>
    </source>
</reference>
<gene>
    <name evidence="2" type="ORF">LWC34_54755</name>
</gene>
<evidence type="ECO:0000259" key="1">
    <source>
        <dbReference type="Pfam" id="PF00078"/>
    </source>
</evidence>
<organism evidence="2 3">
    <name type="scientific">Kibdelosporangium philippinense</name>
    <dbReference type="NCBI Taxonomy" id="211113"/>
    <lineage>
        <taxon>Bacteria</taxon>
        <taxon>Bacillati</taxon>
        <taxon>Actinomycetota</taxon>
        <taxon>Actinomycetes</taxon>
        <taxon>Pseudonocardiales</taxon>
        <taxon>Pseudonocardiaceae</taxon>
        <taxon>Kibdelosporangium</taxon>
    </lineage>
</organism>
<comment type="caution">
    <text evidence="2">The sequence shown here is derived from an EMBL/GenBank/DDBJ whole genome shotgun (WGS) entry which is preliminary data.</text>
</comment>
<dbReference type="InterPro" id="IPR043502">
    <property type="entry name" value="DNA/RNA_pol_sf"/>
</dbReference>
<accession>A0ABS8ZVU0</accession>
<dbReference type="InterPro" id="IPR051083">
    <property type="entry name" value="GrpII_Intron_Splice-Mob/Def"/>
</dbReference>
<dbReference type="RefSeq" id="WP_233734578.1">
    <property type="nucleotide sequence ID" value="NZ_JAJVCN010000005.1"/>
</dbReference>
<feature type="domain" description="Reverse transcriptase" evidence="1">
    <location>
        <begin position="114"/>
        <end position="247"/>
    </location>
</feature>
<evidence type="ECO:0000313" key="2">
    <source>
        <dbReference type="EMBL" id="MCE7011821.1"/>
    </source>
</evidence>
<dbReference type="PANTHER" id="PTHR34047:SF8">
    <property type="entry name" value="PROTEIN YKFC"/>
    <property type="match status" value="1"/>
</dbReference>
<dbReference type="CDD" id="cd01651">
    <property type="entry name" value="RT_G2_intron"/>
    <property type="match status" value="1"/>
</dbReference>
<dbReference type="Pfam" id="PF00078">
    <property type="entry name" value="RVT_1"/>
    <property type="match status" value="1"/>
</dbReference>
<sequence>MSEDAPVNTGAVVWPDVESAAITVRRMQTKLHRWATEQSGRRFGDLFNLVADPAFLVCAWERVTTNRGARTPGIDKVSVGLVETWVGAEAFLAQIRDALKSRMFRPVAVRRVMIPKGSTGKFRKLGIPTITDRVVQASLKLVLEPIFEADFKPCSYGFRPNRRAQDAVAEIHYYASKPRNYHWVLEADIEACFDEISHRALMDRLRARITDKRICALVKAFLKAGVLTELGNREETLTGTPQGGLCSAEHKEPYEQRWVMRSVGRYGLMTAISGVEHCA</sequence>
<dbReference type="SUPFAM" id="SSF56672">
    <property type="entry name" value="DNA/RNA polymerases"/>
    <property type="match status" value="1"/>
</dbReference>
<protein>
    <recommendedName>
        <fullName evidence="1">Reverse transcriptase domain-containing protein</fullName>
    </recommendedName>
</protein>
<evidence type="ECO:0000313" key="3">
    <source>
        <dbReference type="Proteomes" id="UP001521150"/>
    </source>
</evidence>
<dbReference type="PANTHER" id="PTHR34047">
    <property type="entry name" value="NUCLEAR INTRON MATURASE 1, MITOCHONDRIAL-RELATED"/>
    <property type="match status" value="1"/>
</dbReference>
<name>A0ABS8ZVU0_9PSEU</name>
<keyword evidence="3" id="KW-1185">Reference proteome</keyword>
<dbReference type="EMBL" id="JAJVCN010000005">
    <property type="protein sequence ID" value="MCE7011821.1"/>
    <property type="molecule type" value="Genomic_DNA"/>
</dbReference>
<proteinExistence type="predicted"/>
<dbReference type="InterPro" id="IPR000477">
    <property type="entry name" value="RT_dom"/>
</dbReference>
<dbReference type="Proteomes" id="UP001521150">
    <property type="component" value="Unassembled WGS sequence"/>
</dbReference>